<gene>
    <name evidence="1" type="ORF">LRP49_04055</name>
</gene>
<dbReference type="Proteomes" id="UP001149821">
    <property type="component" value="Unassembled WGS sequence"/>
</dbReference>
<accession>A0ABT5QHB1</accession>
<evidence type="ECO:0000313" key="1">
    <source>
        <dbReference type="EMBL" id="MDD1780369.1"/>
    </source>
</evidence>
<reference evidence="1" key="1">
    <citation type="submission" date="2021-12" db="EMBL/GenBank/DDBJ databases">
        <title>Enterovibrio ZSDZ35 sp. nov. and Enterovibrio ZSDZ42 sp. nov., isolated from coastal seawater in Qingdao.</title>
        <authorList>
            <person name="Zhang P."/>
        </authorList>
    </citation>
    <scope>NUCLEOTIDE SEQUENCE</scope>
    <source>
        <strain evidence="1">ZSDZ35</strain>
    </source>
</reference>
<proteinExistence type="predicted"/>
<organism evidence="1 2">
    <name type="scientific">Enterovibrio qingdaonensis</name>
    <dbReference type="NCBI Taxonomy" id="2899818"/>
    <lineage>
        <taxon>Bacteria</taxon>
        <taxon>Pseudomonadati</taxon>
        <taxon>Pseudomonadota</taxon>
        <taxon>Gammaproteobacteria</taxon>
        <taxon>Vibrionales</taxon>
        <taxon>Vibrionaceae</taxon>
        <taxon>Enterovibrio</taxon>
    </lineage>
</organism>
<comment type="caution">
    <text evidence="1">The sequence shown here is derived from an EMBL/GenBank/DDBJ whole genome shotgun (WGS) entry which is preliminary data.</text>
</comment>
<dbReference type="RefSeq" id="WP_274140423.1">
    <property type="nucleotide sequence ID" value="NZ_JAJUBB010000002.1"/>
</dbReference>
<protein>
    <submittedName>
        <fullName evidence="1">Uncharacterized protein</fullName>
    </submittedName>
</protein>
<dbReference type="EMBL" id="JAJUBB010000002">
    <property type="protein sequence ID" value="MDD1780369.1"/>
    <property type="molecule type" value="Genomic_DNA"/>
</dbReference>
<name>A0ABT5QHB1_9GAMM</name>
<dbReference type="PROSITE" id="PS51257">
    <property type="entry name" value="PROKAR_LIPOPROTEIN"/>
    <property type="match status" value="1"/>
</dbReference>
<keyword evidence="2" id="KW-1185">Reference proteome</keyword>
<evidence type="ECO:0000313" key="2">
    <source>
        <dbReference type="Proteomes" id="UP001149821"/>
    </source>
</evidence>
<sequence>MRSIVTIFLALVLLQGCDAVEDMTGMFEQPELAQALIKSKHGWDSQIGYRINNGTLTQVTVMLFADQVRGETVENLKAVAKDVVSSVFDSTPQVIYIQIASQPELQQVN</sequence>